<comment type="caution">
    <text evidence="8">The sequence shown here is derived from an EMBL/GenBank/DDBJ whole genome shotgun (WGS) entry which is preliminary data.</text>
</comment>
<feature type="domain" description="EamA" evidence="7">
    <location>
        <begin position="162"/>
        <end position="298"/>
    </location>
</feature>
<dbReference type="SUPFAM" id="SSF103481">
    <property type="entry name" value="Multidrug resistance efflux transporter EmrE"/>
    <property type="match status" value="2"/>
</dbReference>
<dbReference type="InterPro" id="IPR050638">
    <property type="entry name" value="AA-Vitamin_Transporters"/>
</dbReference>
<proteinExistence type="inferred from homology"/>
<feature type="transmembrane region" description="Helical" evidence="6">
    <location>
        <begin position="160"/>
        <end position="180"/>
    </location>
</feature>
<dbReference type="GO" id="GO:0016020">
    <property type="term" value="C:membrane"/>
    <property type="evidence" value="ECO:0007669"/>
    <property type="project" value="UniProtKB-SubCell"/>
</dbReference>
<dbReference type="InterPro" id="IPR037185">
    <property type="entry name" value="EmrE-like"/>
</dbReference>
<gene>
    <name evidence="8" type="ORF">GRF63_12395</name>
</gene>
<dbReference type="AlphaFoldDB" id="A0A844XFC5"/>
<feature type="transmembrane region" description="Helical" evidence="6">
    <location>
        <begin position="256"/>
        <end position="274"/>
    </location>
</feature>
<feature type="transmembrane region" description="Helical" evidence="6">
    <location>
        <begin position="280"/>
        <end position="298"/>
    </location>
</feature>
<feature type="transmembrane region" description="Helical" evidence="6">
    <location>
        <begin position="192"/>
        <end position="212"/>
    </location>
</feature>
<evidence type="ECO:0000313" key="9">
    <source>
        <dbReference type="Proteomes" id="UP000461409"/>
    </source>
</evidence>
<evidence type="ECO:0000256" key="6">
    <source>
        <dbReference type="SAM" id="Phobius"/>
    </source>
</evidence>
<feature type="transmembrane region" description="Helical" evidence="6">
    <location>
        <begin position="44"/>
        <end position="64"/>
    </location>
</feature>
<dbReference type="Pfam" id="PF00892">
    <property type="entry name" value="EamA"/>
    <property type="match status" value="2"/>
</dbReference>
<dbReference type="InterPro" id="IPR000620">
    <property type="entry name" value="EamA_dom"/>
</dbReference>
<reference evidence="8 9" key="2">
    <citation type="submission" date="2020-02" db="EMBL/GenBank/DDBJ databases">
        <title>Erythrobacter dongmakensis sp. nov., isolated from a tidal mudflat.</title>
        <authorList>
            <person name="Kim I.S."/>
        </authorList>
    </citation>
    <scope>NUCLEOTIDE SEQUENCE [LARGE SCALE GENOMIC DNA]</scope>
    <source>
        <strain evidence="8 9">GH3-10</strain>
    </source>
</reference>
<keyword evidence="9" id="KW-1185">Reference proteome</keyword>
<dbReference type="RefSeq" id="WP_160486378.1">
    <property type="nucleotide sequence ID" value="NZ_WUBR01000003.1"/>
</dbReference>
<dbReference type="PANTHER" id="PTHR32322:SF2">
    <property type="entry name" value="EAMA DOMAIN-CONTAINING PROTEIN"/>
    <property type="match status" value="1"/>
</dbReference>
<feature type="transmembrane region" description="Helical" evidence="6">
    <location>
        <begin position="131"/>
        <end position="148"/>
    </location>
</feature>
<evidence type="ECO:0000256" key="2">
    <source>
        <dbReference type="ARBA" id="ARBA00007362"/>
    </source>
</evidence>
<feature type="transmembrane region" description="Helical" evidence="6">
    <location>
        <begin position="224"/>
        <end position="244"/>
    </location>
</feature>
<evidence type="ECO:0000256" key="5">
    <source>
        <dbReference type="ARBA" id="ARBA00023136"/>
    </source>
</evidence>
<keyword evidence="5 6" id="KW-0472">Membrane</keyword>
<reference evidence="8 9" key="1">
    <citation type="submission" date="2019-12" db="EMBL/GenBank/DDBJ databases">
        <authorList>
            <person name="Lee S.D."/>
        </authorList>
    </citation>
    <scope>NUCLEOTIDE SEQUENCE [LARGE SCALE GENOMIC DNA]</scope>
    <source>
        <strain evidence="8 9">GH3-10</strain>
    </source>
</reference>
<evidence type="ECO:0000259" key="7">
    <source>
        <dbReference type="Pfam" id="PF00892"/>
    </source>
</evidence>
<accession>A0A844XFC5</accession>
<evidence type="ECO:0000313" key="8">
    <source>
        <dbReference type="EMBL" id="MWV28706.1"/>
    </source>
</evidence>
<protein>
    <submittedName>
        <fullName evidence="8">EamA family transporter</fullName>
    </submittedName>
</protein>
<evidence type="ECO:0000256" key="4">
    <source>
        <dbReference type="ARBA" id="ARBA00022989"/>
    </source>
</evidence>
<keyword evidence="4 6" id="KW-1133">Transmembrane helix</keyword>
<feature type="transmembrane region" description="Helical" evidence="6">
    <location>
        <begin position="12"/>
        <end position="32"/>
    </location>
</feature>
<feature type="domain" description="EamA" evidence="7">
    <location>
        <begin position="19"/>
        <end position="147"/>
    </location>
</feature>
<dbReference type="Proteomes" id="UP000461409">
    <property type="component" value="Unassembled WGS sequence"/>
</dbReference>
<organism evidence="8 9">
    <name type="scientific">Aurantiacibacter rhizosphaerae</name>
    <dbReference type="NCBI Taxonomy" id="2691582"/>
    <lineage>
        <taxon>Bacteria</taxon>
        <taxon>Pseudomonadati</taxon>
        <taxon>Pseudomonadota</taxon>
        <taxon>Alphaproteobacteria</taxon>
        <taxon>Sphingomonadales</taxon>
        <taxon>Erythrobacteraceae</taxon>
        <taxon>Aurantiacibacter</taxon>
    </lineage>
</organism>
<name>A0A844XFC5_9SPHN</name>
<evidence type="ECO:0000256" key="1">
    <source>
        <dbReference type="ARBA" id="ARBA00004141"/>
    </source>
</evidence>
<dbReference type="EMBL" id="WUBR01000003">
    <property type="protein sequence ID" value="MWV28706.1"/>
    <property type="molecule type" value="Genomic_DNA"/>
</dbReference>
<feature type="transmembrane region" description="Helical" evidence="6">
    <location>
        <begin position="100"/>
        <end position="124"/>
    </location>
</feature>
<feature type="transmembrane region" description="Helical" evidence="6">
    <location>
        <begin position="76"/>
        <end position="94"/>
    </location>
</feature>
<comment type="similarity">
    <text evidence="2">Belongs to the EamA transporter family.</text>
</comment>
<keyword evidence="3 6" id="KW-0812">Transmembrane</keyword>
<comment type="subcellular location">
    <subcellularLocation>
        <location evidence="1">Membrane</location>
        <topology evidence="1">Multi-pass membrane protein</topology>
    </subcellularLocation>
</comment>
<evidence type="ECO:0000256" key="3">
    <source>
        <dbReference type="ARBA" id="ARBA00022692"/>
    </source>
</evidence>
<dbReference type="PANTHER" id="PTHR32322">
    <property type="entry name" value="INNER MEMBRANE TRANSPORTER"/>
    <property type="match status" value="1"/>
</dbReference>
<sequence>MSLPHPDHTLLRLRVIVPFLLTGLIWGSTWWVITDQIDGVPPSWSVAIRFMVATPAIFIVARLMGKSLAIGKAGHWLALAVGIAQFCGNFNFVYRAELHLTSGIVAVMFTLLIVSNAVLGWLLLGQRITRNFVIGTFIAMAGISLLLWHEAGLNPLGGSIPLGIFWAALGILAASIANVVQANETGRALPMVSLLAWAMLYGTIADLALAWFTAGPPTLPDRTTFWLGIGWLALAGSVVTFPLHYTLVREIGAGRAAYNGIVTVIVAMLLTTMFEDYRWNALTVSGALLAVVGLVIALRARQAKAQPVPTKPMASES</sequence>